<reference evidence="1 2" key="1">
    <citation type="submission" date="2020-08" db="EMBL/GenBank/DDBJ databases">
        <title>Plant Genome Project.</title>
        <authorList>
            <person name="Zhang R.-G."/>
        </authorList>
    </citation>
    <scope>NUCLEOTIDE SEQUENCE [LARGE SCALE GENOMIC DNA]</scope>
    <source>
        <tissue evidence="1">Rhizome</tissue>
    </source>
</reference>
<gene>
    <name evidence="1" type="ORF">ZIOFF_022260</name>
</gene>
<dbReference type="AlphaFoldDB" id="A0A8J5LMM4"/>
<evidence type="ECO:0000313" key="2">
    <source>
        <dbReference type="Proteomes" id="UP000734854"/>
    </source>
</evidence>
<name>A0A8J5LMM4_ZINOF</name>
<protein>
    <submittedName>
        <fullName evidence="1">Uncharacterized protein</fullName>
    </submittedName>
</protein>
<accession>A0A8J5LMM4</accession>
<dbReference type="EMBL" id="JACMSC010000006">
    <property type="protein sequence ID" value="KAG6518779.1"/>
    <property type="molecule type" value="Genomic_DNA"/>
</dbReference>
<evidence type="ECO:0000313" key="1">
    <source>
        <dbReference type="EMBL" id="KAG6518779.1"/>
    </source>
</evidence>
<sequence length="105" mass="11479">MKPPAQGELIVRSLLVLDESSVTYKHADVDRRNCCEQLIGMMSGLGFQELYMIRASSTTSTKSTQSARDKGESIFLLLLANVVSRYKVAAYLQGLCSVNMTAVDG</sequence>
<organism evidence="1 2">
    <name type="scientific">Zingiber officinale</name>
    <name type="common">Ginger</name>
    <name type="synonym">Amomum zingiber</name>
    <dbReference type="NCBI Taxonomy" id="94328"/>
    <lineage>
        <taxon>Eukaryota</taxon>
        <taxon>Viridiplantae</taxon>
        <taxon>Streptophyta</taxon>
        <taxon>Embryophyta</taxon>
        <taxon>Tracheophyta</taxon>
        <taxon>Spermatophyta</taxon>
        <taxon>Magnoliopsida</taxon>
        <taxon>Liliopsida</taxon>
        <taxon>Zingiberales</taxon>
        <taxon>Zingiberaceae</taxon>
        <taxon>Zingiber</taxon>
    </lineage>
</organism>
<keyword evidence="2" id="KW-1185">Reference proteome</keyword>
<comment type="caution">
    <text evidence="1">The sequence shown here is derived from an EMBL/GenBank/DDBJ whole genome shotgun (WGS) entry which is preliminary data.</text>
</comment>
<proteinExistence type="predicted"/>
<dbReference type="Proteomes" id="UP000734854">
    <property type="component" value="Unassembled WGS sequence"/>
</dbReference>